<dbReference type="EMBL" id="OY726397">
    <property type="protein sequence ID" value="CAJ1496553.1"/>
    <property type="molecule type" value="Genomic_DNA"/>
</dbReference>
<dbReference type="Pfam" id="PF13669">
    <property type="entry name" value="Glyoxalase_4"/>
    <property type="match status" value="1"/>
</dbReference>
<dbReference type="InterPro" id="IPR037523">
    <property type="entry name" value="VOC_core"/>
</dbReference>
<feature type="domain" description="VOC" evidence="1">
    <location>
        <begin position="9"/>
        <end position="152"/>
    </location>
</feature>
<evidence type="ECO:0000313" key="2">
    <source>
        <dbReference type="EMBL" id="CAJ1496553.1"/>
    </source>
</evidence>
<organism evidence="2 3">
    <name type="scientific">[Mycobacterium] burgundiense</name>
    <dbReference type="NCBI Taxonomy" id="3064286"/>
    <lineage>
        <taxon>Bacteria</taxon>
        <taxon>Bacillati</taxon>
        <taxon>Actinomycetota</taxon>
        <taxon>Actinomycetes</taxon>
        <taxon>Mycobacteriales</taxon>
        <taxon>Mycobacteriaceae</taxon>
        <taxon>Mycolicibacterium</taxon>
    </lineage>
</organism>
<gene>
    <name evidence="2" type="ORF">MU0053_000682</name>
</gene>
<dbReference type="PROSITE" id="PS51819">
    <property type="entry name" value="VOC"/>
    <property type="match status" value="1"/>
</dbReference>
<reference evidence="2 3" key="1">
    <citation type="submission" date="2023-08" db="EMBL/GenBank/DDBJ databases">
        <authorList>
            <person name="Folkvardsen B D."/>
            <person name="Norman A."/>
        </authorList>
    </citation>
    <scope>NUCLEOTIDE SEQUENCE [LARGE SCALE GENOMIC DNA]</scope>
    <source>
        <strain evidence="2 3">Mu0053</strain>
    </source>
</reference>
<proteinExistence type="predicted"/>
<dbReference type="RefSeq" id="WP_308481009.1">
    <property type="nucleotide sequence ID" value="NZ_OY726397.1"/>
</dbReference>
<accession>A0ABM9LC76</accession>
<name>A0ABM9LC76_9MYCO</name>
<protein>
    <submittedName>
        <fullName evidence="2">VOC family protein</fullName>
    </submittedName>
</protein>
<keyword evidence="3" id="KW-1185">Reference proteome</keyword>
<dbReference type="SUPFAM" id="SSF54593">
    <property type="entry name" value="Glyoxalase/Bleomycin resistance protein/Dihydroxybiphenyl dioxygenase"/>
    <property type="match status" value="1"/>
</dbReference>
<dbReference type="Proteomes" id="UP001190465">
    <property type="component" value="Chromosome"/>
</dbReference>
<evidence type="ECO:0000313" key="3">
    <source>
        <dbReference type="Proteomes" id="UP001190465"/>
    </source>
</evidence>
<sequence length="162" mass="18050">MQPQLPSSQVDQLGFLVPDLAAGVQQWTAALNVTDWRVYTYSSDITGTTFSYRGQPGEFAMRLALANTVPQIELIQPMVGPSIYHDWIDQHGYGFHHVGFFVPSIADTIDEYRRSRLEPAQTGAGYGVDGDGGFAYYEMEDNLGTVVEFIEVPTNRRPSELL</sequence>
<dbReference type="InterPro" id="IPR029068">
    <property type="entry name" value="Glyas_Bleomycin-R_OHBP_Dase"/>
</dbReference>
<dbReference type="Gene3D" id="3.10.180.10">
    <property type="entry name" value="2,3-Dihydroxybiphenyl 1,2-Dioxygenase, domain 1"/>
    <property type="match status" value="1"/>
</dbReference>
<evidence type="ECO:0000259" key="1">
    <source>
        <dbReference type="PROSITE" id="PS51819"/>
    </source>
</evidence>